<reference evidence="3" key="2">
    <citation type="submission" date="2021-05" db="EMBL/GenBank/DDBJ databases">
        <title>Protein family content uncovers lineage relationships and bacterial pathway maintenance mechanisms in DPANN archaea.</title>
        <authorList>
            <person name="Castelle C.J."/>
            <person name="Meheust R."/>
            <person name="Jaffe A.L."/>
            <person name="Seitz K."/>
            <person name="Gong X."/>
            <person name="Baker B.J."/>
            <person name="Banfield J.F."/>
        </authorList>
    </citation>
    <scope>NUCLEOTIDE SEQUENCE</scope>
    <source>
        <strain evidence="3">RIFCSPLOWO2_01_FULL_AR10_48_17</strain>
    </source>
</reference>
<reference evidence="3" key="1">
    <citation type="submission" date="2021-03" db="EMBL/GenBank/DDBJ databases">
        <authorList>
            <person name="Jaffe A."/>
        </authorList>
    </citation>
    <scope>NUCLEOTIDE SEQUENCE</scope>
    <source>
        <strain evidence="3">RIFCSPLOWO2_01_FULL_AR10_48_17</strain>
    </source>
</reference>
<proteinExistence type="inferred from homology"/>
<dbReference type="Proteomes" id="UP000675968">
    <property type="component" value="Unassembled WGS sequence"/>
</dbReference>
<protein>
    <submittedName>
        <fullName evidence="3">Thioredoxin family protein</fullName>
    </submittedName>
</protein>
<dbReference type="Pfam" id="PF13192">
    <property type="entry name" value="Thioredoxin_3"/>
    <property type="match status" value="1"/>
</dbReference>
<evidence type="ECO:0000313" key="4">
    <source>
        <dbReference type="Proteomes" id="UP000675968"/>
    </source>
</evidence>
<dbReference type="EMBL" id="JAGVWC010000006">
    <property type="protein sequence ID" value="MBS3061084.1"/>
    <property type="molecule type" value="Genomic_DNA"/>
</dbReference>
<dbReference type="SUPFAM" id="SSF52833">
    <property type="entry name" value="Thioredoxin-like"/>
    <property type="match status" value="1"/>
</dbReference>
<feature type="domain" description="Thioredoxin-like fold" evidence="2">
    <location>
        <begin position="139"/>
        <end position="210"/>
    </location>
</feature>
<sequence length="222" mass="24838">MNRYVQAGLVTAAILAVVFATVWLMDDSRISVLNGEIDSLSLESETNRILFFHNQVFDPSESSAFCEVIDKSATIRSNEGDLFFSKLAAFENANLLGNYGSLKKKYLLNRIELWLYTTMLKQKCRTNVVSVLYFYRTHPPCAECQVQGEILEVVREKCPNVKIFALAVDEDVDLVPLIQAQYGVTAVPSLVIDNNVVLGSLTDQNKLLSIVSCDDKVVLFQN</sequence>
<evidence type="ECO:0000256" key="1">
    <source>
        <dbReference type="ARBA" id="ARBA00007787"/>
    </source>
</evidence>
<comment type="caution">
    <text evidence="3">The sequence shown here is derived from an EMBL/GenBank/DDBJ whole genome shotgun (WGS) entry which is preliminary data.</text>
</comment>
<evidence type="ECO:0000259" key="2">
    <source>
        <dbReference type="Pfam" id="PF13192"/>
    </source>
</evidence>
<organism evidence="3 4">
    <name type="scientific">Candidatus Iainarchaeum sp</name>
    <dbReference type="NCBI Taxonomy" id="3101447"/>
    <lineage>
        <taxon>Archaea</taxon>
        <taxon>Candidatus Iainarchaeota</taxon>
        <taxon>Candidatus Iainarchaeia</taxon>
        <taxon>Candidatus Iainarchaeales</taxon>
        <taxon>Candidatus Iainarchaeaceae</taxon>
        <taxon>Candidatus Iainarchaeum</taxon>
    </lineage>
</organism>
<dbReference type="InterPro" id="IPR036249">
    <property type="entry name" value="Thioredoxin-like_sf"/>
</dbReference>
<dbReference type="AlphaFoldDB" id="A0A8T4L3M5"/>
<evidence type="ECO:0000313" key="3">
    <source>
        <dbReference type="EMBL" id="MBS3061084.1"/>
    </source>
</evidence>
<comment type="similarity">
    <text evidence="1">Belongs to the glutaredoxin family.</text>
</comment>
<dbReference type="Gene3D" id="3.40.30.10">
    <property type="entry name" value="Glutaredoxin"/>
    <property type="match status" value="1"/>
</dbReference>
<dbReference type="CDD" id="cd02947">
    <property type="entry name" value="TRX_family"/>
    <property type="match status" value="1"/>
</dbReference>
<accession>A0A8T4L3M5</accession>
<name>A0A8T4L3M5_9ARCH</name>
<dbReference type="InterPro" id="IPR012336">
    <property type="entry name" value="Thioredoxin-like_fold"/>
</dbReference>
<gene>
    <name evidence="3" type="ORF">J4215_00715</name>
</gene>